<feature type="non-terminal residue" evidence="1">
    <location>
        <position position="67"/>
    </location>
</feature>
<feature type="non-terminal residue" evidence="1">
    <location>
        <position position="1"/>
    </location>
</feature>
<evidence type="ECO:0000313" key="2">
    <source>
        <dbReference type="Proteomes" id="UP001642540"/>
    </source>
</evidence>
<protein>
    <submittedName>
        <fullName evidence="1">Uncharacterized protein</fullName>
    </submittedName>
</protein>
<accession>A0ABP1Q8K4</accession>
<keyword evidence="2" id="KW-1185">Reference proteome</keyword>
<organism evidence="1 2">
    <name type="scientific">Orchesella dallaii</name>
    <dbReference type="NCBI Taxonomy" id="48710"/>
    <lineage>
        <taxon>Eukaryota</taxon>
        <taxon>Metazoa</taxon>
        <taxon>Ecdysozoa</taxon>
        <taxon>Arthropoda</taxon>
        <taxon>Hexapoda</taxon>
        <taxon>Collembola</taxon>
        <taxon>Entomobryomorpha</taxon>
        <taxon>Entomobryoidea</taxon>
        <taxon>Orchesellidae</taxon>
        <taxon>Orchesellinae</taxon>
        <taxon>Orchesella</taxon>
    </lineage>
</organism>
<dbReference type="EMBL" id="CAXLJM020000025">
    <property type="protein sequence ID" value="CAL8092133.1"/>
    <property type="molecule type" value="Genomic_DNA"/>
</dbReference>
<sequence>NDLLKGRIVQDDSLATPFLTLDQDYRPVVVKTIPDAFGPGRTVGVALPENSHEYRVVMQILSITGAT</sequence>
<proteinExistence type="predicted"/>
<evidence type="ECO:0000313" key="1">
    <source>
        <dbReference type="EMBL" id="CAL8092133.1"/>
    </source>
</evidence>
<name>A0ABP1Q8K4_9HEXA</name>
<reference evidence="1 2" key="1">
    <citation type="submission" date="2024-08" db="EMBL/GenBank/DDBJ databases">
        <authorList>
            <person name="Cucini C."/>
            <person name="Frati F."/>
        </authorList>
    </citation>
    <scope>NUCLEOTIDE SEQUENCE [LARGE SCALE GENOMIC DNA]</scope>
</reference>
<gene>
    <name evidence="1" type="ORF">ODALV1_LOCUS8132</name>
</gene>
<comment type="caution">
    <text evidence="1">The sequence shown here is derived from an EMBL/GenBank/DDBJ whole genome shotgun (WGS) entry which is preliminary data.</text>
</comment>
<dbReference type="Proteomes" id="UP001642540">
    <property type="component" value="Unassembled WGS sequence"/>
</dbReference>